<feature type="chain" id="PRO_5019429911" evidence="2">
    <location>
        <begin position="31"/>
        <end position="438"/>
    </location>
</feature>
<evidence type="ECO:0000256" key="2">
    <source>
        <dbReference type="SAM" id="SignalP"/>
    </source>
</evidence>
<dbReference type="OrthoDB" id="9809392at2"/>
<organism evidence="3 4">
    <name type="scientific">Inhella crocodyli</name>
    <dbReference type="NCBI Taxonomy" id="2499851"/>
    <lineage>
        <taxon>Bacteria</taxon>
        <taxon>Pseudomonadati</taxon>
        <taxon>Pseudomonadota</taxon>
        <taxon>Betaproteobacteria</taxon>
        <taxon>Burkholderiales</taxon>
        <taxon>Sphaerotilaceae</taxon>
        <taxon>Inhella</taxon>
    </lineage>
</organism>
<proteinExistence type="predicted"/>
<feature type="repeat" description="TPR" evidence="1">
    <location>
        <begin position="83"/>
        <end position="116"/>
    </location>
</feature>
<dbReference type="InterPro" id="IPR019734">
    <property type="entry name" value="TPR_rpt"/>
</dbReference>
<keyword evidence="4" id="KW-1185">Reference proteome</keyword>
<dbReference type="PROSITE" id="PS50005">
    <property type="entry name" value="TPR"/>
    <property type="match status" value="3"/>
</dbReference>
<feature type="repeat" description="TPR" evidence="1">
    <location>
        <begin position="220"/>
        <end position="253"/>
    </location>
</feature>
<sequence>MPVSIHSGLRATALSLALAATWVAPPHVLAGPVTVPGAAPPASATPAGREPELAEAVAHLQAQQWDRAEDAFRRLLQRVPQHPRALMGLGELAQQRGQPAEAGRHLQQAAQVAPQDLAVQLALARWLVTQGRFAEAEPVFRAVPERHPLAYTAQRELGDLFLHGLKKPEPALRAYQRAAQLQPRAAAARFGIAMALLAQDKKDAALVELQAAAKLAPKDPALPHMAGRVLASQQQLKAAAQQFSQALALDPQFLPALSDRADVLAELRDDKAALADLTRLTQLQADNPTAWVKRGMVAQRSGRLDDARSSYTQALKLNDGLAVAHNNLASMALERQEPPAQALASAQRAVALAPQVPQFQSTLGWALWRSGQTGPALAALEKAAQLGPGLPEIQARLGELHEAMGQKAQAKAAYQKALASGSDFPQATSVRRRLAALP</sequence>
<comment type="caution">
    <text evidence="3">The sequence shown here is derived from an EMBL/GenBank/DDBJ whole genome shotgun (WGS) entry which is preliminary data.</text>
</comment>
<dbReference type="RefSeq" id="WP_127682753.1">
    <property type="nucleotide sequence ID" value="NZ_SACM01000002.1"/>
</dbReference>
<dbReference type="PANTHER" id="PTHR12558">
    <property type="entry name" value="CELL DIVISION CYCLE 16,23,27"/>
    <property type="match status" value="1"/>
</dbReference>
<evidence type="ECO:0000313" key="3">
    <source>
        <dbReference type="EMBL" id="RVT86258.1"/>
    </source>
</evidence>
<protein>
    <submittedName>
        <fullName evidence="3">Tetratricopeptide repeat protein</fullName>
    </submittedName>
</protein>
<dbReference type="Pfam" id="PF13428">
    <property type="entry name" value="TPR_14"/>
    <property type="match status" value="1"/>
</dbReference>
<dbReference type="InterPro" id="IPR011990">
    <property type="entry name" value="TPR-like_helical_dom_sf"/>
</dbReference>
<dbReference type="SMART" id="SM00028">
    <property type="entry name" value="TPR"/>
    <property type="match status" value="10"/>
</dbReference>
<gene>
    <name evidence="3" type="ORF">EOD73_09505</name>
</gene>
<feature type="signal peptide" evidence="2">
    <location>
        <begin position="1"/>
        <end position="30"/>
    </location>
</feature>
<evidence type="ECO:0000256" key="1">
    <source>
        <dbReference type="PROSITE-ProRule" id="PRU00339"/>
    </source>
</evidence>
<dbReference type="Proteomes" id="UP000288587">
    <property type="component" value="Unassembled WGS sequence"/>
</dbReference>
<dbReference type="Pfam" id="PF13432">
    <property type="entry name" value="TPR_16"/>
    <property type="match status" value="2"/>
</dbReference>
<name>A0A437LLW7_9BURK</name>
<dbReference type="AlphaFoldDB" id="A0A437LLW7"/>
<accession>A0A437LLW7</accession>
<keyword evidence="2" id="KW-0732">Signal</keyword>
<reference evidence="3 4" key="1">
    <citation type="submission" date="2019-01" db="EMBL/GenBank/DDBJ databases">
        <authorList>
            <person name="Chen W.-M."/>
        </authorList>
    </citation>
    <scope>NUCLEOTIDE SEQUENCE [LARGE SCALE GENOMIC DNA]</scope>
    <source>
        <strain evidence="3 4">CCP-18</strain>
    </source>
</reference>
<dbReference type="Pfam" id="PF14559">
    <property type="entry name" value="TPR_19"/>
    <property type="match status" value="2"/>
</dbReference>
<dbReference type="GO" id="GO:0051301">
    <property type="term" value="P:cell division"/>
    <property type="evidence" value="ECO:0007669"/>
    <property type="project" value="TreeGrafter"/>
</dbReference>
<dbReference type="PANTHER" id="PTHR12558:SF36">
    <property type="entry name" value="ANAPHASE-PROMOTING COMPLEX SUBUNIT 7"/>
    <property type="match status" value="1"/>
</dbReference>
<evidence type="ECO:0000313" key="4">
    <source>
        <dbReference type="Proteomes" id="UP000288587"/>
    </source>
</evidence>
<dbReference type="Gene3D" id="1.25.40.10">
    <property type="entry name" value="Tetratricopeptide repeat domain"/>
    <property type="match status" value="2"/>
</dbReference>
<feature type="repeat" description="TPR" evidence="1">
    <location>
        <begin position="288"/>
        <end position="321"/>
    </location>
</feature>
<dbReference type="SUPFAM" id="SSF48452">
    <property type="entry name" value="TPR-like"/>
    <property type="match status" value="2"/>
</dbReference>
<dbReference type="GO" id="GO:0016567">
    <property type="term" value="P:protein ubiquitination"/>
    <property type="evidence" value="ECO:0007669"/>
    <property type="project" value="TreeGrafter"/>
</dbReference>
<keyword evidence="1" id="KW-0802">TPR repeat</keyword>
<dbReference type="EMBL" id="SACM01000002">
    <property type="protein sequence ID" value="RVT86258.1"/>
    <property type="molecule type" value="Genomic_DNA"/>
</dbReference>